<dbReference type="Gene3D" id="1.25.10.10">
    <property type="entry name" value="Leucine-rich Repeat Variant"/>
    <property type="match status" value="1"/>
</dbReference>
<dbReference type="PANTHER" id="PTHR12609">
    <property type="entry name" value="MICROTUBULE ASSOCIATED PROTEIN XMAP215"/>
    <property type="match status" value="1"/>
</dbReference>
<evidence type="ECO:0000259" key="7">
    <source>
        <dbReference type="SMART" id="SM01349"/>
    </source>
</evidence>
<keyword evidence="2" id="KW-0963">Cytoplasm</keyword>
<gene>
    <name evidence="8" type="ORF">AAFF_G00170470</name>
</gene>
<comment type="similarity">
    <text evidence="5">Belongs to the TOG/XMAP215 family.</text>
</comment>
<dbReference type="GO" id="GO:0030951">
    <property type="term" value="P:establishment or maintenance of microtubule cytoskeleton polarity"/>
    <property type="evidence" value="ECO:0007669"/>
    <property type="project" value="InterPro"/>
</dbReference>
<dbReference type="Proteomes" id="UP001221898">
    <property type="component" value="Unassembled WGS sequence"/>
</dbReference>
<proteinExistence type="inferred from homology"/>
<dbReference type="SMART" id="SM01349">
    <property type="entry name" value="TOG"/>
    <property type="match status" value="1"/>
</dbReference>
<evidence type="ECO:0000256" key="4">
    <source>
        <dbReference type="ARBA" id="ARBA00023212"/>
    </source>
</evidence>
<evidence type="ECO:0000313" key="9">
    <source>
        <dbReference type="Proteomes" id="UP001221898"/>
    </source>
</evidence>
<dbReference type="GO" id="GO:0061863">
    <property type="term" value="F:microtubule plus end polymerase"/>
    <property type="evidence" value="ECO:0007669"/>
    <property type="project" value="InterPro"/>
</dbReference>
<dbReference type="InterPro" id="IPR021133">
    <property type="entry name" value="HEAT_type_2"/>
</dbReference>
<comment type="caution">
    <text evidence="8">The sequence shown here is derived from an EMBL/GenBank/DDBJ whole genome shotgun (WGS) entry which is preliminary data.</text>
</comment>
<dbReference type="Pfam" id="PF21041">
    <property type="entry name" value="XMAP215_CLASP_TOG"/>
    <property type="match status" value="1"/>
</dbReference>
<organism evidence="8 9">
    <name type="scientific">Aldrovandia affinis</name>
    <dbReference type="NCBI Taxonomy" id="143900"/>
    <lineage>
        <taxon>Eukaryota</taxon>
        <taxon>Metazoa</taxon>
        <taxon>Chordata</taxon>
        <taxon>Craniata</taxon>
        <taxon>Vertebrata</taxon>
        <taxon>Euteleostomi</taxon>
        <taxon>Actinopterygii</taxon>
        <taxon>Neopterygii</taxon>
        <taxon>Teleostei</taxon>
        <taxon>Notacanthiformes</taxon>
        <taxon>Halosauridae</taxon>
        <taxon>Aldrovandia</taxon>
    </lineage>
</organism>
<evidence type="ECO:0000313" key="8">
    <source>
        <dbReference type="EMBL" id="KAJ8386450.1"/>
    </source>
</evidence>
<comment type="subcellular location">
    <subcellularLocation>
        <location evidence="1">Cytoplasm</location>
        <location evidence="1">Cytoskeleton</location>
    </subcellularLocation>
</comment>
<dbReference type="InterPro" id="IPR034085">
    <property type="entry name" value="TOG"/>
</dbReference>
<keyword evidence="4" id="KW-0206">Cytoskeleton</keyword>
<dbReference type="EMBL" id="JAINUG010000228">
    <property type="protein sequence ID" value="KAJ8386450.1"/>
    <property type="molecule type" value="Genomic_DNA"/>
</dbReference>
<evidence type="ECO:0000256" key="2">
    <source>
        <dbReference type="ARBA" id="ARBA00022490"/>
    </source>
</evidence>
<evidence type="ECO:0000256" key="5">
    <source>
        <dbReference type="ARBA" id="ARBA00025722"/>
    </source>
</evidence>
<dbReference type="GO" id="GO:0005856">
    <property type="term" value="C:cytoskeleton"/>
    <property type="evidence" value="ECO:0007669"/>
    <property type="project" value="UniProtKB-SubCell"/>
</dbReference>
<sequence>MGEHDNMDYFYQQVSQKDVTRRLQVGQDLIDYLNDPHRSSDVDHEKSRLDKTIDELTGWVNASNYKVALLGLDIVSAFVDRLSERFKGYVGTVVPALVDRLGDSRDQVREQTQAVILKLMEKCAPVMYVWERLLPGFKHKNFRSREGVCLCLSSTLNTFGPQSLTLSKIVPFLCTLTGDSNGQVRETAIATLVDVYRYVGERVRADLSKRDLPSARLQTIYSKFDEVLNSGNMALSVSHVLPWSKAQSSDPVNKGLFSLARLCSACLTLPDADGKPNSNHNTAQRIERLNNTPENFSNVCKL</sequence>
<name>A0AAD7RLW8_9TELE</name>
<keyword evidence="9" id="KW-1185">Reference proteome</keyword>
<dbReference type="SUPFAM" id="SSF48371">
    <property type="entry name" value="ARM repeat"/>
    <property type="match status" value="1"/>
</dbReference>
<feature type="domain" description="TOG" evidence="7">
    <location>
        <begin position="8"/>
        <end position="233"/>
    </location>
</feature>
<dbReference type="InterPro" id="IPR048491">
    <property type="entry name" value="XMAP215_CLASP_TOG"/>
</dbReference>
<dbReference type="InterPro" id="IPR011989">
    <property type="entry name" value="ARM-like"/>
</dbReference>
<dbReference type="PROSITE" id="PS50077">
    <property type="entry name" value="HEAT_REPEAT"/>
    <property type="match status" value="1"/>
</dbReference>
<dbReference type="GO" id="GO:0046785">
    <property type="term" value="P:microtubule polymerization"/>
    <property type="evidence" value="ECO:0007669"/>
    <property type="project" value="InterPro"/>
</dbReference>
<reference evidence="8" key="1">
    <citation type="journal article" date="2023" name="Science">
        <title>Genome structures resolve the early diversification of teleost fishes.</title>
        <authorList>
            <person name="Parey E."/>
            <person name="Louis A."/>
            <person name="Montfort J."/>
            <person name="Bouchez O."/>
            <person name="Roques C."/>
            <person name="Iampietro C."/>
            <person name="Lluch J."/>
            <person name="Castinel A."/>
            <person name="Donnadieu C."/>
            <person name="Desvignes T."/>
            <person name="Floi Bucao C."/>
            <person name="Jouanno E."/>
            <person name="Wen M."/>
            <person name="Mejri S."/>
            <person name="Dirks R."/>
            <person name="Jansen H."/>
            <person name="Henkel C."/>
            <person name="Chen W.J."/>
            <person name="Zahm M."/>
            <person name="Cabau C."/>
            <person name="Klopp C."/>
            <person name="Thompson A.W."/>
            <person name="Robinson-Rechavi M."/>
            <person name="Braasch I."/>
            <person name="Lecointre G."/>
            <person name="Bobe J."/>
            <person name="Postlethwait J.H."/>
            <person name="Berthelot C."/>
            <person name="Roest Crollius H."/>
            <person name="Guiguen Y."/>
        </authorList>
    </citation>
    <scope>NUCLEOTIDE SEQUENCE</scope>
    <source>
        <strain evidence="8">NC1722</strain>
    </source>
</reference>
<evidence type="ECO:0000256" key="6">
    <source>
        <dbReference type="PROSITE-ProRule" id="PRU00103"/>
    </source>
</evidence>
<protein>
    <recommendedName>
        <fullName evidence="7">TOG domain-containing protein</fullName>
    </recommendedName>
</protein>
<dbReference type="GO" id="GO:0007051">
    <property type="term" value="P:spindle organization"/>
    <property type="evidence" value="ECO:0007669"/>
    <property type="project" value="InterPro"/>
</dbReference>
<keyword evidence="3" id="KW-0677">Repeat</keyword>
<dbReference type="InterPro" id="IPR045110">
    <property type="entry name" value="XMAP215"/>
</dbReference>
<evidence type="ECO:0000256" key="1">
    <source>
        <dbReference type="ARBA" id="ARBA00004245"/>
    </source>
</evidence>
<evidence type="ECO:0000256" key="3">
    <source>
        <dbReference type="ARBA" id="ARBA00022737"/>
    </source>
</evidence>
<dbReference type="AlphaFoldDB" id="A0AAD7RLW8"/>
<dbReference type="InterPro" id="IPR016024">
    <property type="entry name" value="ARM-type_fold"/>
</dbReference>
<accession>A0AAD7RLW8</accession>
<feature type="repeat" description="HEAT" evidence="6">
    <location>
        <begin position="169"/>
        <end position="207"/>
    </location>
</feature>
<dbReference type="GO" id="GO:0051010">
    <property type="term" value="F:microtubule plus-end binding"/>
    <property type="evidence" value="ECO:0007669"/>
    <property type="project" value="InterPro"/>
</dbReference>